<proteinExistence type="predicted"/>
<organism evidence="1 2">
    <name type="scientific">Caerostris darwini</name>
    <dbReference type="NCBI Taxonomy" id="1538125"/>
    <lineage>
        <taxon>Eukaryota</taxon>
        <taxon>Metazoa</taxon>
        <taxon>Ecdysozoa</taxon>
        <taxon>Arthropoda</taxon>
        <taxon>Chelicerata</taxon>
        <taxon>Arachnida</taxon>
        <taxon>Araneae</taxon>
        <taxon>Araneomorphae</taxon>
        <taxon>Entelegynae</taxon>
        <taxon>Araneoidea</taxon>
        <taxon>Araneidae</taxon>
        <taxon>Caerostris</taxon>
    </lineage>
</organism>
<gene>
    <name evidence="1" type="ORF">CDAR_93451</name>
</gene>
<dbReference type="Proteomes" id="UP001054837">
    <property type="component" value="Unassembled WGS sequence"/>
</dbReference>
<dbReference type="EMBL" id="BPLQ01003943">
    <property type="protein sequence ID" value="GIY04555.1"/>
    <property type="molecule type" value="Genomic_DNA"/>
</dbReference>
<dbReference type="AlphaFoldDB" id="A0AAV4Q661"/>
<protein>
    <submittedName>
        <fullName evidence="1">Uncharacterized protein</fullName>
    </submittedName>
</protein>
<sequence>MDTHEVQPLQFMCLSKVAICIFNRTDIKKCIHELGCLIRRPRRHVDCIADRAKELASTLPLPASLKSVLMDVLRSRAIEVFDWYIKHRDLISYDFNVLSSFHWRPDGAIEELKTAQALVRRQDADIYSRISIACKYQLTADIQRLIDESMNMSMRLLVLNRHASVTNNPLTRLAFIKSYVSNILQLWEINFYCCICGRKDPRFTGRNSSVFPESYMSASD</sequence>
<evidence type="ECO:0000313" key="1">
    <source>
        <dbReference type="EMBL" id="GIY04555.1"/>
    </source>
</evidence>
<keyword evidence="2" id="KW-1185">Reference proteome</keyword>
<accession>A0AAV4Q661</accession>
<name>A0AAV4Q661_9ARAC</name>
<evidence type="ECO:0000313" key="2">
    <source>
        <dbReference type="Proteomes" id="UP001054837"/>
    </source>
</evidence>
<comment type="caution">
    <text evidence="1">The sequence shown here is derived from an EMBL/GenBank/DDBJ whole genome shotgun (WGS) entry which is preliminary data.</text>
</comment>
<reference evidence="1 2" key="1">
    <citation type="submission" date="2021-06" db="EMBL/GenBank/DDBJ databases">
        <title>Caerostris darwini draft genome.</title>
        <authorList>
            <person name="Kono N."/>
            <person name="Arakawa K."/>
        </authorList>
    </citation>
    <scope>NUCLEOTIDE SEQUENCE [LARGE SCALE GENOMIC DNA]</scope>
</reference>